<dbReference type="RefSeq" id="WP_158363726.1">
    <property type="nucleotide sequence ID" value="NZ_JAOQKC010000012.1"/>
</dbReference>
<dbReference type="Pfam" id="PF24829">
    <property type="entry name" value="Phage_connect_2"/>
    <property type="match status" value="1"/>
</dbReference>
<name>A0ABT2RYA5_9FIRM</name>
<organism evidence="1 2">
    <name type="scientific">Laedolimicola ammoniilytica</name>
    <dbReference type="NCBI Taxonomy" id="2981771"/>
    <lineage>
        <taxon>Bacteria</taxon>
        <taxon>Bacillati</taxon>
        <taxon>Bacillota</taxon>
        <taxon>Clostridia</taxon>
        <taxon>Lachnospirales</taxon>
        <taxon>Lachnospiraceae</taxon>
        <taxon>Laedolimicola</taxon>
    </lineage>
</organism>
<protein>
    <submittedName>
        <fullName evidence="1">Head-tail connector protein</fullName>
    </submittedName>
</protein>
<evidence type="ECO:0000313" key="1">
    <source>
        <dbReference type="EMBL" id="MCU6697273.1"/>
    </source>
</evidence>
<dbReference type="Proteomes" id="UP001652461">
    <property type="component" value="Unassembled WGS sequence"/>
</dbReference>
<reference evidence="1 2" key="1">
    <citation type="journal article" date="2021" name="ISME Commun">
        <title>Automated analysis of genomic sequences facilitates high-throughput and comprehensive description of bacteria.</title>
        <authorList>
            <person name="Hitch T.C.A."/>
        </authorList>
    </citation>
    <scope>NUCLEOTIDE SEQUENCE [LARGE SCALE GENOMIC DNA]</scope>
    <source>
        <strain evidence="1 2">Sanger_04</strain>
    </source>
</reference>
<dbReference type="EMBL" id="JAOQKC010000012">
    <property type="protein sequence ID" value="MCU6697273.1"/>
    <property type="molecule type" value="Genomic_DNA"/>
</dbReference>
<dbReference type="InterPro" id="IPR056951">
    <property type="entry name" value="Phage_connect_2"/>
</dbReference>
<accession>A0ABT2RYA5</accession>
<evidence type="ECO:0000313" key="2">
    <source>
        <dbReference type="Proteomes" id="UP001652461"/>
    </source>
</evidence>
<dbReference type="NCBIfam" id="TIGR01560">
    <property type="entry name" value="put_DNA_pack"/>
    <property type="match status" value="1"/>
</dbReference>
<dbReference type="InterPro" id="IPR006450">
    <property type="entry name" value="Phage_HK97_gp6-like"/>
</dbReference>
<comment type="caution">
    <text evidence="1">The sequence shown here is derived from an EMBL/GenBank/DDBJ whole genome shotgun (WGS) entry which is preliminary data.</text>
</comment>
<gene>
    <name evidence="1" type="ORF">OCV63_10230</name>
</gene>
<sequence>MLNKVKLALRIKTDAFDSEIEGLIAAALSDLALAGASQQQEDDPLIVRAVITYCKTNFGAPDEYDRLKKSYDEQKAQLMMATGYTDWGESDG</sequence>
<proteinExistence type="predicted"/>
<keyword evidence="2" id="KW-1185">Reference proteome</keyword>